<keyword evidence="2" id="KW-1185">Reference proteome</keyword>
<dbReference type="AlphaFoldDB" id="A0AA39NSK3"/>
<evidence type="ECO:0000313" key="1">
    <source>
        <dbReference type="EMBL" id="KAK0470839.1"/>
    </source>
</evidence>
<gene>
    <name evidence="1" type="ORF">IW261DRAFT_1425675</name>
</gene>
<dbReference type="Proteomes" id="UP001175227">
    <property type="component" value="Unassembled WGS sequence"/>
</dbReference>
<organism evidence="1 2">
    <name type="scientific">Armillaria novae-zelandiae</name>
    <dbReference type="NCBI Taxonomy" id="153914"/>
    <lineage>
        <taxon>Eukaryota</taxon>
        <taxon>Fungi</taxon>
        <taxon>Dikarya</taxon>
        <taxon>Basidiomycota</taxon>
        <taxon>Agaricomycotina</taxon>
        <taxon>Agaricomycetes</taxon>
        <taxon>Agaricomycetidae</taxon>
        <taxon>Agaricales</taxon>
        <taxon>Marasmiineae</taxon>
        <taxon>Physalacriaceae</taxon>
        <taxon>Armillaria</taxon>
    </lineage>
</organism>
<dbReference type="EMBL" id="JAUEPR010000058">
    <property type="protein sequence ID" value="KAK0470839.1"/>
    <property type="molecule type" value="Genomic_DNA"/>
</dbReference>
<name>A0AA39NSK3_9AGAR</name>
<protein>
    <submittedName>
        <fullName evidence="1">Uncharacterized protein</fullName>
    </submittedName>
</protein>
<reference evidence="1" key="1">
    <citation type="submission" date="2023-06" db="EMBL/GenBank/DDBJ databases">
        <authorList>
            <consortium name="Lawrence Berkeley National Laboratory"/>
            <person name="Ahrendt S."/>
            <person name="Sahu N."/>
            <person name="Indic B."/>
            <person name="Wong-Bajracharya J."/>
            <person name="Merenyi Z."/>
            <person name="Ke H.-M."/>
            <person name="Monk M."/>
            <person name="Kocsube S."/>
            <person name="Drula E."/>
            <person name="Lipzen A."/>
            <person name="Balint B."/>
            <person name="Henrissat B."/>
            <person name="Andreopoulos B."/>
            <person name="Martin F.M."/>
            <person name="Harder C.B."/>
            <person name="Rigling D."/>
            <person name="Ford K.L."/>
            <person name="Foster G.D."/>
            <person name="Pangilinan J."/>
            <person name="Papanicolaou A."/>
            <person name="Barry K."/>
            <person name="LaButti K."/>
            <person name="Viragh M."/>
            <person name="Koriabine M."/>
            <person name="Yan M."/>
            <person name="Riley R."/>
            <person name="Champramary S."/>
            <person name="Plett K.L."/>
            <person name="Tsai I.J."/>
            <person name="Slot J."/>
            <person name="Sipos G."/>
            <person name="Plett J."/>
            <person name="Nagy L.G."/>
            <person name="Grigoriev I.V."/>
        </authorList>
    </citation>
    <scope>NUCLEOTIDE SEQUENCE</scope>
    <source>
        <strain evidence="1">ICMP 16352</strain>
    </source>
</reference>
<accession>A0AA39NSK3</accession>
<sequence>MLRGILRELSVVPVRMADLEGAWSAYTPLHWSPGSSIVFDYFIIGAKKRFHRETLIQESTFAIKCESTTKEERPRCHILHQLVTQHHSPSLSVICNILPRLRLHDITRRTPTLRQDAAEFLITHNTTPIFKHRVIRTEEITR</sequence>
<comment type="caution">
    <text evidence="1">The sequence shown here is derived from an EMBL/GenBank/DDBJ whole genome shotgun (WGS) entry which is preliminary data.</text>
</comment>
<evidence type="ECO:0000313" key="2">
    <source>
        <dbReference type="Proteomes" id="UP001175227"/>
    </source>
</evidence>
<proteinExistence type="predicted"/>